<proteinExistence type="predicted"/>
<reference evidence="1 2" key="1">
    <citation type="submission" date="2017-06" db="EMBL/GenBank/DDBJ databases">
        <title>Draft genome sequence of Fusobacterium nucleatum subsp. polymorphum KCOM 1271 (=ChDC F305).</title>
        <authorList>
            <person name="Kook J.-K."/>
            <person name="Park S.-N."/>
            <person name="Lim Y.K."/>
            <person name="Roh H."/>
        </authorList>
    </citation>
    <scope>NUCLEOTIDE SEQUENCE [LARGE SCALE GENOMIC DNA]</scope>
    <source>
        <strain evidence="2">KCOM 1271 (ChDC F305)</strain>
    </source>
</reference>
<comment type="caution">
    <text evidence="1">The sequence shown here is derived from an EMBL/GenBank/DDBJ whole genome shotgun (WGS) entry which is preliminary data.</text>
</comment>
<gene>
    <name evidence="1" type="ORF">CBG54_05870</name>
</gene>
<organism evidence="1 2">
    <name type="scientific">Fusobacterium nucleatum subsp. polymorphum</name>
    <name type="common">Fusobacterium polymorphum</name>
    <dbReference type="NCBI Taxonomy" id="76857"/>
    <lineage>
        <taxon>Bacteria</taxon>
        <taxon>Fusobacteriati</taxon>
        <taxon>Fusobacteriota</taxon>
        <taxon>Fusobacteriia</taxon>
        <taxon>Fusobacteriales</taxon>
        <taxon>Fusobacteriaceae</taxon>
        <taxon>Fusobacterium</taxon>
    </lineage>
</organism>
<accession>A0A2C6BQT1</accession>
<dbReference type="Proteomes" id="UP000224182">
    <property type="component" value="Unassembled WGS sequence"/>
</dbReference>
<dbReference type="AlphaFoldDB" id="A0A2C6BQT1"/>
<evidence type="ECO:0000313" key="2">
    <source>
        <dbReference type="Proteomes" id="UP000224182"/>
    </source>
</evidence>
<evidence type="ECO:0000313" key="1">
    <source>
        <dbReference type="EMBL" id="PHI06591.1"/>
    </source>
</evidence>
<sequence>MSYLYDEEYKSQFKKIINEFKEFKKNIIIKEKKKSIEGFRVINSNKYQKKILYLENLEITFKNYYYYFDIKLFFEKFNNYKKLYKFKIKKEIKKYLFYMFLNVYKSQNSEVKMFTTGKISLNPIEVININDSIYFLYDLKSGKFIIDKTLYKLIFLYNNLFNKIDKNNIPIGDIIKKYKKLDKNKLDEKLNFIISKKNELFLIKNKNNTLFYDYNNKKILNFDINFNELKIDKDNLELILKQITYININYVIDYYRNGPFDVIYHYYETNYFLNGEKINKKFYNYTYKGEKYYCLQDDNILDLYNEKEKIKTIEINQKENRNNIFNFINYKDIVEIKNNTNINIRKLDNNYNLKTKNFDEIIIYDGFNKQFDIIYENYDFNLIGIILNSEFFILKRDSELLKGKNINAIYKKLINNRDLLEKENTKCNLIFNF</sequence>
<name>A0A2C6BQT1_FUSNP</name>
<protein>
    <submittedName>
        <fullName evidence="1">Uncharacterized protein</fullName>
    </submittedName>
</protein>
<dbReference type="EMBL" id="NIRN01000001">
    <property type="protein sequence ID" value="PHI06591.1"/>
    <property type="molecule type" value="Genomic_DNA"/>
</dbReference>
<dbReference type="RefSeq" id="WP_098974310.1">
    <property type="nucleotide sequence ID" value="NZ_CP077115.1"/>
</dbReference>